<organism evidence="1 2">
    <name type="scientific">Araneus ventricosus</name>
    <name type="common">Orbweaver spider</name>
    <name type="synonym">Epeira ventricosa</name>
    <dbReference type="NCBI Taxonomy" id="182803"/>
    <lineage>
        <taxon>Eukaryota</taxon>
        <taxon>Metazoa</taxon>
        <taxon>Ecdysozoa</taxon>
        <taxon>Arthropoda</taxon>
        <taxon>Chelicerata</taxon>
        <taxon>Arachnida</taxon>
        <taxon>Araneae</taxon>
        <taxon>Araneomorphae</taxon>
        <taxon>Entelegynae</taxon>
        <taxon>Araneoidea</taxon>
        <taxon>Araneidae</taxon>
        <taxon>Araneus</taxon>
    </lineage>
</organism>
<reference evidence="1 2" key="1">
    <citation type="journal article" date="2019" name="Sci. Rep.">
        <title>Orb-weaving spider Araneus ventricosus genome elucidates the spidroin gene catalogue.</title>
        <authorList>
            <person name="Kono N."/>
            <person name="Nakamura H."/>
            <person name="Ohtoshi R."/>
            <person name="Moran D.A.P."/>
            <person name="Shinohara A."/>
            <person name="Yoshida Y."/>
            <person name="Fujiwara M."/>
            <person name="Mori M."/>
            <person name="Tomita M."/>
            <person name="Arakawa K."/>
        </authorList>
    </citation>
    <scope>NUCLEOTIDE SEQUENCE [LARGE SCALE GENOMIC DNA]</scope>
</reference>
<dbReference type="Proteomes" id="UP000499080">
    <property type="component" value="Unassembled WGS sequence"/>
</dbReference>
<comment type="caution">
    <text evidence="1">The sequence shown here is derived from an EMBL/GenBank/DDBJ whole genome shotgun (WGS) entry which is preliminary data.</text>
</comment>
<evidence type="ECO:0000313" key="2">
    <source>
        <dbReference type="Proteomes" id="UP000499080"/>
    </source>
</evidence>
<protein>
    <submittedName>
        <fullName evidence="1">Uncharacterized protein</fullName>
    </submittedName>
</protein>
<name>A0A4Y2KXJ4_ARAVE</name>
<evidence type="ECO:0000313" key="1">
    <source>
        <dbReference type="EMBL" id="GBN07038.1"/>
    </source>
</evidence>
<accession>A0A4Y2KXJ4</accession>
<gene>
    <name evidence="1" type="ORF">AVEN_201772_1</name>
</gene>
<dbReference type="AlphaFoldDB" id="A0A4Y2KXJ4"/>
<sequence length="107" mass="11647">MLAPSLQFLPIIPEDQITQRAVGPRDHFSGVGLQLYNSRSRRSNKDPITDTLSGGGWGRLFKKNRPHLIGRDEGQVGGAFRILVVLLPPRSREKTAGESVGGNGELS</sequence>
<keyword evidence="2" id="KW-1185">Reference proteome</keyword>
<dbReference type="EMBL" id="BGPR01005124">
    <property type="protein sequence ID" value="GBN07038.1"/>
    <property type="molecule type" value="Genomic_DNA"/>
</dbReference>
<proteinExistence type="predicted"/>